<dbReference type="InterPro" id="IPR052598">
    <property type="entry name" value="IgSF_CEA-related"/>
</dbReference>
<dbReference type="InterPro" id="IPR007110">
    <property type="entry name" value="Ig-like_dom"/>
</dbReference>
<keyword evidence="1 6" id="KW-0732">Signal</keyword>
<keyword evidence="5" id="KW-0472">Membrane</keyword>
<dbReference type="InterPro" id="IPR036179">
    <property type="entry name" value="Ig-like_dom_sf"/>
</dbReference>
<feature type="domain" description="Ig-like" evidence="7">
    <location>
        <begin position="30"/>
        <end position="113"/>
    </location>
</feature>
<evidence type="ECO:0000313" key="9">
    <source>
        <dbReference type="Proteomes" id="UP000287033"/>
    </source>
</evidence>
<dbReference type="Gene3D" id="2.60.40.10">
    <property type="entry name" value="Immunoglobulins"/>
    <property type="match status" value="3"/>
</dbReference>
<evidence type="ECO:0000256" key="5">
    <source>
        <dbReference type="SAM" id="Phobius"/>
    </source>
</evidence>
<evidence type="ECO:0000256" key="3">
    <source>
        <dbReference type="ARBA" id="ARBA00023180"/>
    </source>
</evidence>
<dbReference type="InterPro" id="IPR003598">
    <property type="entry name" value="Ig_sub2"/>
</dbReference>
<dbReference type="Pfam" id="PF17736">
    <property type="entry name" value="Ig_C17orf99"/>
    <property type="match status" value="1"/>
</dbReference>
<dbReference type="EMBL" id="BEZZ01000080">
    <property type="protein sequence ID" value="GCC25245.1"/>
    <property type="molecule type" value="Genomic_DNA"/>
</dbReference>
<organism evidence="8 9">
    <name type="scientific">Chiloscyllium punctatum</name>
    <name type="common">Brownbanded bambooshark</name>
    <name type="synonym">Hemiscyllium punctatum</name>
    <dbReference type="NCBI Taxonomy" id="137246"/>
    <lineage>
        <taxon>Eukaryota</taxon>
        <taxon>Metazoa</taxon>
        <taxon>Chordata</taxon>
        <taxon>Craniata</taxon>
        <taxon>Vertebrata</taxon>
        <taxon>Chondrichthyes</taxon>
        <taxon>Elasmobranchii</taxon>
        <taxon>Galeomorphii</taxon>
        <taxon>Galeoidea</taxon>
        <taxon>Orectolobiformes</taxon>
        <taxon>Hemiscylliidae</taxon>
        <taxon>Chiloscyllium</taxon>
    </lineage>
</organism>
<dbReference type="OrthoDB" id="9947088at2759"/>
<dbReference type="InterPro" id="IPR013783">
    <property type="entry name" value="Ig-like_fold"/>
</dbReference>
<dbReference type="OMA" id="AGNYYCI"/>
<dbReference type="PANTHER" id="PTHR44337">
    <property type="entry name" value="CARCINOEMBRYONIC ANTIGEN-RELATED CELL ADHESION MOLECULE 8"/>
    <property type="match status" value="1"/>
</dbReference>
<dbReference type="PROSITE" id="PS50835">
    <property type="entry name" value="IG_LIKE"/>
    <property type="match status" value="2"/>
</dbReference>
<keyword evidence="9" id="KW-1185">Reference proteome</keyword>
<protein>
    <recommendedName>
        <fullName evidence="7">Ig-like domain-containing protein</fullName>
    </recommendedName>
</protein>
<reference evidence="8 9" key="1">
    <citation type="journal article" date="2018" name="Nat. Ecol. Evol.">
        <title>Shark genomes provide insights into elasmobranch evolution and the origin of vertebrates.</title>
        <authorList>
            <person name="Hara Y"/>
            <person name="Yamaguchi K"/>
            <person name="Onimaru K"/>
            <person name="Kadota M"/>
            <person name="Koyanagi M"/>
            <person name="Keeley SD"/>
            <person name="Tatsumi K"/>
            <person name="Tanaka K"/>
            <person name="Motone F"/>
            <person name="Kageyama Y"/>
            <person name="Nozu R"/>
            <person name="Adachi N"/>
            <person name="Nishimura O"/>
            <person name="Nakagawa R"/>
            <person name="Tanegashima C"/>
            <person name="Kiyatake I"/>
            <person name="Matsumoto R"/>
            <person name="Murakumo K"/>
            <person name="Nishida K"/>
            <person name="Terakita A"/>
            <person name="Kuratani S"/>
            <person name="Sato K"/>
            <person name="Hyodo S Kuraku.S."/>
        </authorList>
    </citation>
    <scope>NUCLEOTIDE SEQUENCE [LARGE SCALE GENOMIC DNA]</scope>
</reference>
<comment type="caution">
    <text evidence="8">The sequence shown here is derived from an EMBL/GenBank/DDBJ whole genome shotgun (WGS) entry which is preliminary data.</text>
</comment>
<evidence type="ECO:0000256" key="2">
    <source>
        <dbReference type="ARBA" id="ARBA00023157"/>
    </source>
</evidence>
<feature type="transmembrane region" description="Helical" evidence="5">
    <location>
        <begin position="393"/>
        <end position="414"/>
    </location>
</feature>
<dbReference type="Proteomes" id="UP000287033">
    <property type="component" value="Unassembled WGS sequence"/>
</dbReference>
<feature type="domain" description="Ig-like" evidence="7">
    <location>
        <begin position="119"/>
        <end position="203"/>
    </location>
</feature>
<feature type="signal peptide" evidence="6">
    <location>
        <begin position="1"/>
        <end position="20"/>
    </location>
</feature>
<dbReference type="SMART" id="SM00409">
    <property type="entry name" value="IG"/>
    <property type="match status" value="3"/>
</dbReference>
<keyword evidence="4" id="KW-0393">Immunoglobulin domain</keyword>
<dbReference type="AlphaFoldDB" id="A0A401S4D0"/>
<evidence type="ECO:0000313" key="8">
    <source>
        <dbReference type="EMBL" id="GCC25245.1"/>
    </source>
</evidence>
<evidence type="ECO:0000259" key="7">
    <source>
        <dbReference type="PROSITE" id="PS50835"/>
    </source>
</evidence>
<name>A0A401S4D0_CHIPU</name>
<keyword evidence="2" id="KW-1015">Disulfide bond</keyword>
<keyword evidence="5" id="KW-0812">Transmembrane</keyword>
<evidence type="ECO:0000256" key="6">
    <source>
        <dbReference type="SAM" id="SignalP"/>
    </source>
</evidence>
<accession>A0A401S4D0</accession>
<sequence>MMGIYSDLLFLLALTPYAICQKVSGQLSNPTLQGPEKVKLNETETISCIASSEKLSILYSLYRGKTLVQVQNISTSEPANFSVSFHSQTDGGTYKCKVESDDAMQTKYSNSINIIVLAPVLGVSITSVPDPPVLKVHDKLTLNCLVKQGSGVTYQWYFNKQELLSNSSIKINQSSLVIDHVDLKDTGDYQCKANNQFNMTTFSIASNSTEVIVKVPASNPDILADVNFVNKDGMYLTIRCLSHEGTLPIVYTLYKNTSFVSDYYAESHREGQFIVLESYTDKLGTFKCKATNGFEPKYSNGLDVDLSVKLTSNPDPPIQGYQVTLNCSITYQTTGFYTWYFVHSENNSTESTKQNQFTHIASHPGRYYCSINGQTSNWIQVLGQDSSFQTVTVAVSVAVTMLLILVLGLICYCISQKAHRCNID</sequence>
<dbReference type="Pfam" id="PF13927">
    <property type="entry name" value="Ig_3"/>
    <property type="match status" value="1"/>
</dbReference>
<evidence type="ECO:0000256" key="1">
    <source>
        <dbReference type="ARBA" id="ARBA00022729"/>
    </source>
</evidence>
<feature type="chain" id="PRO_5019390641" description="Ig-like domain-containing protein" evidence="6">
    <location>
        <begin position="21"/>
        <end position="424"/>
    </location>
</feature>
<dbReference type="CDD" id="cd00096">
    <property type="entry name" value="Ig"/>
    <property type="match status" value="1"/>
</dbReference>
<dbReference type="PANTHER" id="PTHR44337:SF20">
    <property type="entry name" value="CARCINOEMBRYONIC ANTIGEN-RELATED CELL ADHESION MOLECULE 5-RELATED"/>
    <property type="match status" value="1"/>
</dbReference>
<dbReference type="SUPFAM" id="SSF48726">
    <property type="entry name" value="Immunoglobulin"/>
    <property type="match status" value="2"/>
</dbReference>
<proteinExistence type="predicted"/>
<dbReference type="STRING" id="137246.A0A401S4D0"/>
<dbReference type="SMART" id="SM00408">
    <property type="entry name" value="IGc2"/>
    <property type="match status" value="1"/>
</dbReference>
<gene>
    <name evidence="8" type="ORF">chiPu_0003653</name>
</gene>
<dbReference type="InterPro" id="IPR003599">
    <property type="entry name" value="Ig_sub"/>
</dbReference>
<keyword evidence="3" id="KW-0325">Glycoprotein</keyword>
<keyword evidence="5" id="KW-1133">Transmembrane helix</keyword>
<evidence type="ECO:0000256" key="4">
    <source>
        <dbReference type="ARBA" id="ARBA00023319"/>
    </source>
</evidence>
<dbReference type="InterPro" id="IPR040878">
    <property type="entry name" value="IL-40-like_Ig"/>
</dbReference>